<evidence type="ECO:0000313" key="2">
    <source>
        <dbReference type="Proteomes" id="UP001285154"/>
    </source>
</evidence>
<proteinExistence type="predicted"/>
<sequence length="60" mass="6511">MAQVERAAAVLSSASGQDDNWVSIAVAGKLEQFQEKCETVFRPELRKNKGLGRFGDSVKG</sequence>
<evidence type="ECO:0000313" key="1">
    <source>
        <dbReference type="EMBL" id="MDX8532309.1"/>
    </source>
</evidence>
<accession>A0ABU5A3P1</accession>
<dbReference type="RefSeq" id="WP_320248333.1">
    <property type="nucleotide sequence ID" value="NZ_JAVIIQ010000005.1"/>
</dbReference>
<keyword evidence="2" id="KW-1185">Reference proteome</keyword>
<name>A0ABU5A3P1_9HYPH</name>
<comment type="caution">
    <text evidence="1">The sequence shown here is derived from an EMBL/GenBank/DDBJ whole genome shotgun (WGS) entry which is preliminary data.</text>
</comment>
<dbReference type="EMBL" id="JAVIIQ010000005">
    <property type="protein sequence ID" value="MDX8532309.1"/>
    <property type="molecule type" value="Genomic_DNA"/>
</dbReference>
<organism evidence="1 2">
    <name type="scientific">Mesorhizobium vachelliae</name>
    <dbReference type="NCBI Taxonomy" id="3072309"/>
    <lineage>
        <taxon>Bacteria</taxon>
        <taxon>Pseudomonadati</taxon>
        <taxon>Pseudomonadota</taxon>
        <taxon>Alphaproteobacteria</taxon>
        <taxon>Hyphomicrobiales</taxon>
        <taxon>Phyllobacteriaceae</taxon>
        <taxon>Mesorhizobium</taxon>
    </lineage>
</organism>
<dbReference type="Proteomes" id="UP001285154">
    <property type="component" value="Unassembled WGS sequence"/>
</dbReference>
<gene>
    <name evidence="1" type="ORF">RFM42_15035</name>
</gene>
<reference evidence="1 2" key="1">
    <citation type="submission" date="2023-08" db="EMBL/GenBank/DDBJ databases">
        <title>Implementing the SeqCode for naming new Mesorhizobium species isolated from Vachellia karroo root nodules.</title>
        <authorList>
            <person name="Van Lill M."/>
        </authorList>
    </citation>
    <scope>NUCLEOTIDE SEQUENCE [LARGE SCALE GENOMIC DNA]</scope>
    <source>
        <strain evidence="1 2">VK25D</strain>
    </source>
</reference>
<protein>
    <submittedName>
        <fullName evidence="1">Uncharacterized protein</fullName>
    </submittedName>
</protein>